<evidence type="ECO:0000256" key="2">
    <source>
        <dbReference type="ARBA" id="ARBA00023274"/>
    </source>
</evidence>
<keyword evidence="5" id="KW-1185">Reference proteome</keyword>
<dbReference type="Gene3D" id="3.30.1320.10">
    <property type="match status" value="1"/>
</dbReference>
<dbReference type="Proteomes" id="UP000002837">
    <property type="component" value="Unassembled WGS sequence"/>
</dbReference>
<comment type="caution">
    <text evidence="4">The sequence shown here is derived from an EMBL/GenBank/DDBJ whole genome shotgun (WGS) entry which is preliminary data.</text>
</comment>
<keyword evidence="2" id="KW-0687">Ribonucleoprotein</keyword>
<name>A0ABP2RYM3_LEPBO</name>
<evidence type="ECO:0000313" key="4">
    <source>
        <dbReference type="EMBL" id="EKP12050.1"/>
    </source>
</evidence>
<keyword evidence="1" id="KW-0689">Ribosomal protein</keyword>
<gene>
    <name evidence="4" type="ORF">LEP1GSC128_0195</name>
</gene>
<protein>
    <recommendedName>
        <fullName evidence="3">30S ribosomal protein S16</fullName>
    </recommendedName>
</protein>
<dbReference type="InterPro" id="IPR023803">
    <property type="entry name" value="Ribosomal_bS16_dom_sf"/>
</dbReference>
<dbReference type="InterPro" id="IPR000307">
    <property type="entry name" value="Ribosomal_bS16"/>
</dbReference>
<sequence length="56" mass="6483">MDIVGHYHPAQIKEQTTFHKEKILTWLKNGARPTETVLNLFKSAGIWAEYKTALKK</sequence>
<reference evidence="4" key="1">
    <citation type="submission" date="2012-09" db="EMBL/GenBank/DDBJ databases">
        <authorList>
            <person name="Harkins D.M."/>
            <person name="Durkin A.S."/>
            <person name="Brinkac L.M."/>
            <person name="Selengut J.D."/>
            <person name="Sanka R."/>
            <person name="DePew J."/>
            <person name="Purushe J."/>
            <person name="Picardeau M."/>
            <person name="Werts C."/>
            <person name="Goarant C."/>
            <person name="Vinetz J.M."/>
            <person name="Sutton G.G."/>
            <person name="Nelson W.C."/>
            <person name="Fouts D.E."/>
        </authorList>
    </citation>
    <scope>NUCLEOTIDE SEQUENCE [LARGE SCALE GENOMIC DNA]</scope>
    <source>
        <strain evidence="4">200801926</strain>
    </source>
</reference>
<evidence type="ECO:0000256" key="3">
    <source>
        <dbReference type="ARBA" id="ARBA00035310"/>
    </source>
</evidence>
<organism evidence="4 5">
    <name type="scientific">Leptospira borgpetersenii str. 200801926</name>
    <dbReference type="NCBI Taxonomy" id="1193009"/>
    <lineage>
        <taxon>Bacteria</taxon>
        <taxon>Pseudomonadati</taxon>
        <taxon>Spirochaetota</taxon>
        <taxon>Spirochaetia</taxon>
        <taxon>Leptospirales</taxon>
        <taxon>Leptospiraceae</taxon>
        <taxon>Leptospira</taxon>
    </lineage>
</organism>
<dbReference type="SUPFAM" id="SSF54565">
    <property type="entry name" value="Ribosomal protein S16"/>
    <property type="match status" value="1"/>
</dbReference>
<proteinExistence type="predicted"/>
<evidence type="ECO:0000256" key="1">
    <source>
        <dbReference type="ARBA" id="ARBA00022980"/>
    </source>
</evidence>
<evidence type="ECO:0000313" key="5">
    <source>
        <dbReference type="Proteomes" id="UP000002837"/>
    </source>
</evidence>
<dbReference type="Pfam" id="PF00886">
    <property type="entry name" value="Ribosomal_S16"/>
    <property type="match status" value="1"/>
</dbReference>
<dbReference type="EMBL" id="AKWJ02000034">
    <property type="protein sequence ID" value="EKP12050.1"/>
    <property type="molecule type" value="Genomic_DNA"/>
</dbReference>
<accession>A0ABP2RYM3</accession>